<evidence type="ECO:0000313" key="2">
    <source>
        <dbReference type="EMBL" id="MDZ5461251.1"/>
    </source>
</evidence>
<gene>
    <name evidence="2" type="ORF">SM757_32225</name>
</gene>
<feature type="signal peptide" evidence="1">
    <location>
        <begin position="1"/>
        <end position="20"/>
    </location>
</feature>
<reference evidence="2 3" key="1">
    <citation type="submission" date="2023-11" db="EMBL/GenBank/DDBJ databases">
        <title>Draft genome of Azohydromonas lata strain H1 (DSM1123), a polyhydroxyalkanoate producer.</title>
        <authorList>
            <person name="Traversa D."/>
            <person name="D'Addabbo P."/>
            <person name="Pazzani C."/>
            <person name="Manzari C."/>
            <person name="Chiara M."/>
            <person name="Scrascia M."/>
        </authorList>
    </citation>
    <scope>NUCLEOTIDE SEQUENCE [LARGE SCALE GENOMIC DNA]</scope>
    <source>
        <strain evidence="2 3">H1</strain>
    </source>
</reference>
<feature type="chain" id="PRO_5045175754" description="Lipoprotein" evidence="1">
    <location>
        <begin position="21"/>
        <end position="113"/>
    </location>
</feature>
<protein>
    <recommendedName>
        <fullName evidence="4">Lipoprotein</fullName>
    </recommendedName>
</protein>
<keyword evidence="3" id="KW-1185">Reference proteome</keyword>
<organism evidence="2 3">
    <name type="scientific">Azohydromonas lata</name>
    <dbReference type="NCBI Taxonomy" id="45677"/>
    <lineage>
        <taxon>Bacteria</taxon>
        <taxon>Pseudomonadati</taxon>
        <taxon>Pseudomonadota</taxon>
        <taxon>Betaproteobacteria</taxon>
        <taxon>Burkholderiales</taxon>
        <taxon>Sphaerotilaceae</taxon>
        <taxon>Azohydromonas</taxon>
    </lineage>
</organism>
<name>A0ABU5IQT5_9BURK</name>
<sequence>MNRIALTLAVAAISLLSACANRPESIHASYVSHEKYTQLNCSELASKKGDVRAELDKYSRLQDSKANTDAVGVFLLALPFSKLSGDHEADVARLKGEVEAIDTAQVKNRCKTV</sequence>
<dbReference type="RefSeq" id="WP_066337118.1">
    <property type="nucleotide sequence ID" value="NZ_JAXOJX010000103.1"/>
</dbReference>
<accession>A0ABU5IQT5</accession>
<dbReference type="PROSITE" id="PS51257">
    <property type="entry name" value="PROKAR_LIPOPROTEIN"/>
    <property type="match status" value="1"/>
</dbReference>
<keyword evidence="1" id="KW-0732">Signal</keyword>
<dbReference type="EMBL" id="JAXOJX010000103">
    <property type="protein sequence ID" value="MDZ5461251.1"/>
    <property type="molecule type" value="Genomic_DNA"/>
</dbReference>
<evidence type="ECO:0000256" key="1">
    <source>
        <dbReference type="SAM" id="SignalP"/>
    </source>
</evidence>
<evidence type="ECO:0008006" key="4">
    <source>
        <dbReference type="Google" id="ProtNLM"/>
    </source>
</evidence>
<dbReference type="Proteomes" id="UP001293718">
    <property type="component" value="Unassembled WGS sequence"/>
</dbReference>
<evidence type="ECO:0000313" key="3">
    <source>
        <dbReference type="Proteomes" id="UP001293718"/>
    </source>
</evidence>
<comment type="caution">
    <text evidence="2">The sequence shown here is derived from an EMBL/GenBank/DDBJ whole genome shotgun (WGS) entry which is preliminary data.</text>
</comment>
<proteinExistence type="predicted"/>